<evidence type="ECO:0000313" key="2">
    <source>
        <dbReference type="EMBL" id="GAK56300.1"/>
    </source>
</evidence>
<keyword evidence="1" id="KW-1133">Transmembrane helix</keyword>
<dbReference type="EMBL" id="DF820464">
    <property type="protein sequence ID" value="GAK56300.1"/>
    <property type="molecule type" value="Genomic_DNA"/>
</dbReference>
<evidence type="ECO:0000313" key="3">
    <source>
        <dbReference type="Proteomes" id="UP000030661"/>
    </source>
</evidence>
<reference evidence="2" key="1">
    <citation type="journal article" date="2015" name="PeerJ">
        <title>First genomic representation of candidate bacterial phylum KSB3 points to enhanced environmental sensing as a trigger of wastewater bulking.</title>
        <authorList>
            <person name="Sekiguchi Y."/>
            <person name="Ohashi A."/>
            <person name="Parks D.H."/>
            <person name="Yamauchi T."/>
            <person name="Tyson G.W."/>
            <person name="Hugenholtz P."/>
        </authorList>
    </citation>
    <scope>NUCLEOTIDE SEQUENCE [LARGE SCALE GENOMIC DNA]</scope>
</reference>
<sequence length="186" mass="21467">MTSEPNRQHRKNQPVRALLLFSQPTVFALMMAVILMQWRVATVVQVDMIAACPECCFNETVLRARVASGEFFPTNVRQINIRYPEYPEIKEKMTTVAGKFMFAALDRIVIRSFACDAACQEIRIVLKGKANQAYLTQENQLYEDYRLTMFDKVRHSSIARGSGVILWILLTALGWVKVYRELKRQD</sequence>
<proteinExistence type="predicted"/>
<accession>A0A081BVE5</accession>
<keyword evidence="3" id="KW-1185">Reference proteome</keyword>
<keyword evidence="1" id="KW-0472">Membrane</keyword>
<feature type="transmembrane region" description="Helical" evidence="1">
    <location>
        <begin position="157"/>
        <end position="176"/>
    </location>
</feature>
<name>A0A081BVE5_VECG1</name>
<dbReference type="HOGENOM" id="CLU_1500680_0_0_0"/>
<organism evidence="2">
    <name type="scientific">Vecturithrix granuli</name>
    <dbReference type="NCBI Taxonomy" id="1499967"/>
    <lineage>
        <taxon>Bacteria</taxon>
        <taxon>Candidatus Moduliflexota</taxon>
        <taxon>Candidatus Vecturitrichia</taxon>
        <taxon>Candidatus Vecturitrichales</taxon>
        <taxon>Candidatus Vecturitrichaceae</taxon>
        <taxon>Candidatus Vecturithrix</taxon>
    </lineage>
</organism>
<feature type="transmembrane region" description="Helical" evidence="1">
    <location>
        <begin position="17"/>
        <end position="38"/>
    </location>
</feature>
<keyword evidence="1" id="KW-0812">Transmembrane</keyword>
<gene>
    <name evidence="2" type="ORF">U27_03262</name>
</gene>
<evidence type="ECO:0000256" key="1">
    <source>
        <dbReference type="SAM" id="Phobius"/>
    </source>
</evidence>
<protein>
    <submittedName>
        <fullName evidence="2">Uncharacterized protein</fullName>
    </submittedName>
</protein>
<dbReference type="AlphaFoldDB" id="A0A081BVE5"/>
<dbReference type="Proteomes" id="UP000030661">
    <property type="component" value="Unassembled WGS sequence"/>
</dbReference>